<dbReference type="Gene3D" id="3.40.1180.10">
    <property type="entry name" value="Decaprenyl diphosphate synthase-like"/>
    <property type="match status" value="1"/>
</dbReference>
<keyword evidence="2" id="KW-0961">Cell wall biogenesis/degradation</keyword>
<keyword evidence="4" id="KW-1185">Reference proteome</keyword>
<evidence type="ECO:0000313" key="3">
    <source>
        <dbReference type="EMBL" id="GGA20785.1"/>
    </source>
</evidence>
<evidence type="ECO:0000256" key="1">
    <source>
        <dbReference type="ARBA" id="ARBA00022679"/>
    </source>
</evidence>
<feature type="binding site" evidence="2">
    <location>
        <position position="186"/>
    </location>
    <ligand>
        <name>substrate</name>
    </ligand>
</feature>
<feature type="binding site" evidence="2">
    <location>
        <begin position="19"/>
        <end position="22"/>
    </location>
    <ligand>
        <name>substrate</name>
    </ligand>
</feature>
<feature type="binding site" evidence="2">
    <location>
        <position position="31"/>
    </location>
    <ligand>
        <name>substrate</name>
    </ligand>
</feature>
<accession>A0ABQ1FND7</accession>
<comment type="catalytic activity">
    <reaction evidence="2">
        <text>8 isopentenyl diphosphate + (2E,6E)-farnesyl diphosphate = di-trans,octa-cis-undecaprenyl diphosphate + 8 diphosphate</text>
        <dbReference type="Rhea" id="RHEA:27551"/>
        <dbReference type="ChEBI" id="CHEBI:33019"/>
        <dbReference type="ChEBI" id="CHEBI:58405"/>
        <dbReference type="ChEBI" id="CHEBI:128769"/>
        <dbReference type="ChEBI" id="CHEBI:175763"/>
        <dbReference type="EC" id="2.5.1.31"/>
    </reaction>
</comment>
<evidence type="ECO:0000256" key="2">
    <source>
        <dbReference type="HAMAP-Rule" id="MF_01139"/>
    </source>
</evidence>
<dbReference type="InterPro" id="IPR036424">
    <property type="entry name" value="UPP_synth-like_sf"/>
</dbReference>
<evidence type="ECO:0000313" key="4">
    <source>
        <dbReference type="Proteomes" id="UP000620046"/>
    </source>
</evidence>
<feature type="binding site" evidence="2">
    <location>
        <position position="18"/>
    </location>
    <ligand>
        <name>Mg(2+)</name>
        <dbReference type="ChEBI" id="CHEBI:18420"/>
    </ligand>
</feature>
<comment type="similarity">
    <text evidence="2">Belongs to the UPP synthase family.</text>
</comment>
<feature type="binding site" evidence="2">
    <location>
        <begin position="192"/>
        <end position="194"/>
    </location>
    <ligand>
        <name>substrate</name>
    </ligand>
</feature>
<dbReference type="PANTHER" id="PTHR10291">
    <property type="entry name" value="DEHYDRODOLICHYL DIPHOSPHATE SYNTHASE FAMILY MEMBER"/>
    <property type="match status" value="1"/>
</dbReference>
<keyword evidence="1 2" id="KW-0808">Transferase</keyword>
<dbReference type="InterPro" id="IPR001441">
    <property type="entry name" value="UPP_synth-like"/>
</dbReference>
<comment type="cofactor">
    <cofactor evidence="2">
        <name>Mg(2+)</name>
        <dbReference type="ChEBI" id="CHEBI:18420"/>
    </cofactor>
    <text evidence="2">Binds 2 magnesium ions per subunit.</text>
</comment>
<dbReference type="HAMAP" id="MF_01139">
    <property type="entry name" value="ISPT"/>
    <property type="match status" value="1"/>
</dbReference>
<reference evidence="4" key="1">
    <citation type="journal article" date="2019" name="Int. J. Syst. Evol. Microbiol.">
        <title>The Global Catalogue of Microorganisms (GCM) 10K type strain sequencing project: providing services to taxonomists for standard genome sequencing and annotation.</title>
        <authorList>
            <consortium name="The Broad Institute Genomics Platform"/>
            <consortium name="The Broad Institute Genome Sequencing Center for Infectious Disease"/>
            <person name="Wu L."/>
            <person name="Ma J."/>
        </authorList>
    </citation>
    <scope>NUCLEOTIDE SEQUENCE [LARGE SCALE GENOMIC DNA]</scope>
    <source>
        <strain evidence="4">CGMCC 1.15439</strain>
    </source>
</reference>
<keyword evidence="2" id="KW-0479">Metal-binding</keyword>
<comment type="caution">
    <text evidence="3">The sequence shown here is derived from an EMBL/GenBank/DDBJ whole genome shotgun (WGS) entry which is preliminary data.</text>
</comment>
<keyword evidence="2" id="KW-0133">Cell shape</keyword>
<comment type="subunit">
    <text evidence="2">Homodimer.</text>
</comment>
<dbReference type="EC" id="2.5.1.31" evidence="2"/>
<gene>
    <name evidence="2 3" type="primary">uppS</name>
    <name evidence="3" type="ORF">GCM10010981_06090</name>
</gene>
<dbReference type="PANTHER" id="PTHR10291:SF0">
    <property type="entry name" value="DEHYDRODOLICHYL DIPHOSPHATE SYNTHASE 2"/>
    <property type="match status" value="1"/>
</dbReference>
<sequence length="248" mass="28171">MTTTTLKHIPRHIGIVMDGNGRWAKTRHRPRSFGHNAGRKAVREVVEGCIRHGVEALTLFAFSSENWQRPPDEVNALLDLFMRALDKEVDELDENGVRLRFIGDLSAFDKPLRQRMVDAMERTAGNIKLHLNIAVNYGGRWDVVQAARKVAMAVAQGELSVDAIDEAAFDRWTSLSEVPPLDLFIRTGGDHRISNFLLWQLAYAELYFTETLWPDFNQASLQLAINDFARRERRFGRTGDQVAQAAVR</sequence>
<feature type="active site" evidence="2">
    <location>
        <position position="18"/>
    </location>
</feature>
<dbReference type="SUPFAM" id="SSF64005">
    <property type="entry name" value="Undecaprenyl diphosphate synthase"/>
    <property type="match status" value="1"/>
</dbReference>
<dbReference type="RefSeq" id="WP_188792786.1">
    <property type="nucleotide sequence ID" value="NZ_BMJA01000001.1"/>
</dbReference>
<comment type="function">
    <text evidence="2">Catalyzes the sequential condensation of isopentenyl diphosphate (IPP) with (2E,6E)-farnesyl diphosphate (E,E-FPP) to yield (2Z,6Z,10Z,14Z,18Z,22Z,26Z,30Z,34E,38E)-undecaprenyl diphosphate (di-trans,octa-cis-UPP). UPP is the precursor of glycosyl carrier lipid in the biosynthesis of bacterial cell wall polysaccharide components such as peptidoglycan and lipopolysaccharide.</text>
</comment>
<dbReference type="CDD" id="cd00475">
    <property type="entry name" value="Cis_IPPS"/>
    <property type="match status" value="1"/>
</dbReference>
<keyword evidence="2" id="KW-0460">Magnesium</keyword>
<dbReference type="Pfam" id="PF01255">
    <property type="entry name" value="Prenyltransf"/>
    <property type="match status" value="1"/>
</dbReference>
<feature type="binding site" evidence="2">
    <location>
        <position position="205"/>
    </location>
    <ligand>
        <name>Mg(2+)</name>
        <dbReference type="ChEBI" id="CHEBI:18420"/>
    </ligand>
</feature>
<feature type="active site" description="Proton acceptor" evidence="2">
    <location>
        <position position="66"/>
    </location>
</feature>
<dbReference type="NCBIfam" id="TIGR00055">
    <property type="entry name" value="uppS"/>
    <property type="match status" value="1"/>
</dbReference>
<feature type="binding site" evidence="2">
    <location>
        <position position="23"/>
    </location>
    <ligand>
        <name>substrate</name>
    </ligand>
</feature>
<organism evidence="3 4">
    <name type="scientific">Dyella nitratireducens</name>
    <dbReference type="NCBI Taxonomy" id="1849580"/>
    <lineage>
        <taxon>Bacteria</taxon>
        <taxon>Pseudomonadati</taxon>
        <taxon>Pseudomonadota</taxon>
        <taxon>Gammaproteobacteria</taxon>
        <taxon>Lysobacterales</taxon>
        <taxon>Rhodanobacteraceae</taxon>
        <taxon>Dyella</taxon>
    </lineage>
</organism>
<name>A0ABQ1FND7_9GAMM</name>
<feature type="binding site" evidence="2">
    <location>
        <position position="67"/>
    </location>
    <ligand>
        <name>substrate</name>
    </ligand>
</feature>
<dbReference type="Proteomes" id="UP000620046">
    <property type="component" value="Unassembled WGS sequence"/>
</dbReference>
<dbReference type="InterPro" id="IPR018520">
    <property type="entry name" value="UPP_synth-like_CS"/>
</dbReference>
<proteinExistence type="inferred from homology"/>
<dbReference type="EMBL" id="BMJA01000001">
    <property type="protein sequence ID" value="GGA20785.1"/>
    <property type="molecule type" value="Genomic_DNA"/>
</dbReference>
<keyword evidence="2" id="KW-0573">Peptidoglycan synthesis</keyword>
<feature type="binding site" evidence="2">
    <location>
        <position position="69"/>
    </location>
    <ligand>
        <name>substrate</name>
    </ligand>
</feature>
<protein>
    <recommendedName>
        <fullName evidence="2">Ditrans,polycis-undecaprenyl-diphosphate synthase ((2E,6E)-farnesyl-diphosphate specific)</fullName>
        <ecNumber evidence="2">2.5.1.31</ecNumber>
    </recommendedName>
    <alternativeName>
        <fullName evidence="2">Ditrans,polycis-undecaprenylcistransferase</fullName>
    </alternativeName>
    <alternativeName>
        <fullName evidence="2">Undecaprenyl diphosphate synthase</fullName>
        <shortName evidence="2">UDS</shortName>
    </alternativeName>
    <alternativeName>
        <fullName evidence="2">Undecaprenyl pyrophosphate synthase</fullName>
        <shortName evidence="2">UPP synthase</shortName>
    </alternativeName>
</protein>
<feature type="binding site" evidence="2">
    <location>
        <position position="35"/>
    </location>
    <ligand>
        <name>substrate</name>
    </ligand>
</feature>
<feature type="binding site" evidence="2">
    <location>
        <begin position="63"/>
        <end position="65"/>
    </location>
    <ligand>
        <name>substrate</name>
    </ligand>
</feature>
<dbReference type="PROSITE" id="PS01066">
    <property type="entry name" value="UPP_SYNTHASE"/>
    <property type="match status" value="1"/>
</dbReference>